<comment type="caution">
    <text evidence="3">The sequence shown here is derived from an EMBL/GenBank/DDBJ whole genome shotgun (WGS) entry which is preliminary data.</text>
</comment>
<dbReference type="InterPro" id="IPR052042">
    <property type="entry name" value="Tail_sheath_structural"/>
</dbReference>
<dbReference type="Proteomes" id="UP000770785">
    <property type="component" value="Unassembled WGS sequence"/>
</dbReference>
<dbReference type="PANTHER" id="PTHR35861:SF1">
    <property type="entry name" value="PHAGE TAIL SHEATH PROTEIN"/>
    <property type="match status" value="1"/>
</dbReference>
<dbReference type="PANTHER" id="PTHR35861">
    <property type="match status" value="1"/>
</dbReference>
<organism evidence="3 4">
    <name type="scientific">Neolewinella antarctica</name>
    <dbReference type="NCBI Taxonomy" id="442734"/>
    <lineage>
        <taxon>Bacteria</taxon>
        <taxon>Pseudomonadati</taxon>
        <taxon>Bacteroidota</taxon>
        <taxon>Saprospiria</taxon>
        <taxon>Saprospirales</taxon>
        <taxon>Lewinellaceae</taxon>
        <taxon>Neolewinella</taxon>
    </lineage>
</organism>
<gene>
    <name evidence="3" type="ORF">GGR27_000155</name>
</gene>
<protein>
    <recommendedName>
        <fullName evidence="2">Tail sheath protein C-terminal domain-containing protein</fullName>
    </recommendedName>
</protein>
<evidence type="ECO:0000313" key="3">
    <source>
        <dbReference type="EMBL" id="NJC24674.1"/>
    </source>
</evidence>
<feature type="domain" description="Tail sheath protein C-terminal" evidence="2">
    <location>
        <begin position="360"/>
        <end position="464"/>
    </location>
</feature>
<accession>A0ABX0X6P1</accession>
<name>A0ABX0X6P1_9BACT</name>
<keyword evidence="4" id="KW-1185">Reference proteome</keyword>
<dbReference type="Pfam" id="PF17482">
    <property type="entry name" value="Phage_sheath_1C"/>
    <property type="match status" value="1"/>
</dbReference>
<dbReference type="InterPro" id="IPR020287">
    <property type="entry name" value="Tail_sheath_C"/>
</dbReference>
<sequence length="470" mass="50271">MNNYKAPGVYVEEVLSLPPSVAPVATAIPIFVGYTAKQPPGNEPTQIDGFLEFTQIFGLGKDVAVTEIHLTDTRQFSRAVLAYTHHLQASLRLFYANGGGRCFVKSLGAPAADDDLQGISDDDVTTALLDELATYDAPTIVVFPDHAGSTAYDDILQHCAATGDRVAILDTKNDDLLGADLRDQTGTDGLSYGAAYTPWLRVALPKSLRAHHFDGAQIFVGADAGAVDFRTGIDDVDGSLVDAAVDTADSTDRTEAEAQLRNTSAIYANVLRGLDTTPADLPPSGAVAGVYASVDASRGVWKAPANVSLNGVLAPTNRFTKDDLAGLNAPTGGKAINAIRTFSGKGTLVFGARTLDANNGEYKYISVRRLMNMIEESCAKAAEQFVFEPNDANTWVRVQGMIENFLELIWRDGGLQGATTREAFRVRIGLNLSMSTQDIKDGLMVVNVSVAPVRPAEFIVLRFTQHLITA</sequence>
<evidence type="ECO:0000256" key="1">
    <source>
        <dbReference type="ARBA" id="ARBA00008005"/>
    </source>
</evidence>
<evidence type="ECO:0000259" key="2">
    <source>
        <dbReference type="Pfam" id="PF17482"/>
    </source>
</evidence>
<dbReference type="RefSeq" id="WP_168035491.1">
    <property type="nucleotide sequence ID" value="NZ_JAATJH010000001.1"/>
</dbReference>
<dbReference type="Gene3D" id="3.40.50.11780">
    <property type="match status" value="1"/>
</dbReference>
<dbReference type="EMBL" id="JAATJH010000001">
    <property type="protein sequence ID" value="NJC24674.1"/>
    <property type="molecule type" value="Genomic_DNA"/>
</dbReference>
<reference evidence="3 4" key="1">
    <citation type="submission" date="2020-03" db="EMBL/GenBank/DDBJ databases">
        <title>Genomic Encyclopedia of Type Strains, Phase IV (KMG-IV): sequencing the most valuable type-strain genomes for metagenomic binning, comparative biology and taxonomic classification.</title>
        <authorList>
            <person name="Goeker M."/>
        </authorList>
    </citation>
    <scope>NUCLEOTIDE SEQUENCE [LARGE SCALE GENOMIC DNA]</scope>
    <source>
        <strain evidence="3 4">DSM 105096</strain>
    </source>
</reference>
<proteinExistence type="inferred from homology"/>
<comment type="similarity">
    <text evidence="1">Belongs to the myoviridae tail sheath protein family.</text>
</comment>
<evidence type="ECO:0000313" key="4">
    <source>
        <dbReference type="Proteomes" id="UP000770785"/>
    </source>
</evidence>